<name>A0A3T1D7H6_9BACL</name>
<reference evidence="9 10" key="1">
    <citation type="submission" date="2019-01" db="EMBL/GenBank/DDBJ databases">
        <title>Complete genome sequence of Cohnella hallensis HS21 isolated from Korean fir (Abies koreana) rhizospheric soil.</title>
        <authorList>
            <person name="Jiang L."/>
            <person name="Kang S.W."/>
            <person name="Kim S."/>
            <person name="Jung J."/>
            <person name="Kim C.Y."/>
            <person name="Kim D.H."/>
            <person name="Kim S.W."/>
            <person name="Lee J."/>
        </authorList>
    </citation>
    <scope>NUCLEOTIDE SEQUENCE [LARGE SCALE GENOMIC DNA]</scope>
    <source>
        <strain evidence="9 10">HS21</strain>
    </source>
</reference>
<dbReference type="RefSeq" id="WP_130610614.1">
    <property type="nucleotide sequence ID" value="NZ_AP019400.1"/>
</dbReference>
<evidence type="ECO:0000313" key="10">
    <source>
        <dbReference type="Proteomes" id="UP000289856"/>
    </source>
</evidence>
<dbReference type="Pfam" id="PF00528">
    <property type="entry name" value="BPD_transp_1"/>
    <property type="match status" value="1"/>
</dbReference>
<evidence type="ECO:0000256" key="7">
    <source>
        <dbReference type="RuleBase" id="RU363032"/>
    </source>
</evidence>
<keyword evidence="4 7" id="KW-0812">Transmembrane</keyword>
<dbReference type="InterPro" id="IPR000515">
    <property type="entry name" value="MetI-like"/>
</dbReference>
<dbReference type="InterPro" id="IPR051393">
    <property type="entry name" value="ABC_transporter_permease"/>
</dbReference>
<dbReference type="Gene3D" id="1.10.3720.10">
    <property type="entry name" value="MetI-like"/>
    <property type="match status" value="1"/>
</dbReference>
<keyword evidence="6 7" id="KW-0472">Membrane</keyword>
<evidence type="ECO:0000256" key="5">
    <source>
        <dbReference type="ARBA" id="ARBA00022989"/>
    </source>
</evidence>
<keyword evidence="3" id="KW-1003">Cell membrane</keyword>
<keyword evidence="5 7" id="KW-1133">Transmembrane helix</keyword>
<keyword evidence="2 7" id="KW-0813">Transport</keyword>
<gene>
    <name evidence="9" type="ORF">KCTCHS21_33980</name>
</gene>
<evidence type="ECO:0000256" key="4">
    <source>
        <dbReference type="ARBA" id="ARBA00022692"/>
    </source>
</evidence>
<dbReference type="Proteomes" id="UP000289856">
    <property type="component" value="Chromosome"/>
</dbReference>
<evidence type="ECO:0000256" key="1">
    <source>
        <dbReference type="ARBA" id="ARBA00004651"/>
    </source>
</evidence>
<accession>A0A3T1D7H6</accession>
<feature type="transmembrane region" description="Helical" evidence="7">
    <location>
        <begin position="106"/>
        <end position="126"/>
    </location>
</feature>
<comment type="similarity">
    <text evidence="7">Belongs to the binding-protein-dependent transport system permease family.</text>
</comment>
<feature type="transmembrane region" description="Helical" evidence="7">
    <location>
        <begin position="72"/>
        <end position="94"/>
    </location>
</feature>
<sequence length="291" mass="32773">MRSSRLFKLQAGPAFRYLVPIFIIYAFTVLLPLLISMYYSVHSEGNAKFVGLQNYVALVKDNDFWFSLKNNIIIAVICVAGQVGIAFLIASFFMTKLLKLEGLHRIAIFLPVVLAPIVTGYLWSLIYNYRMGVLNWVLKLFNMDPVLWLDNPSYVLYSVSVPLVWQYIGLYFIIFLAGMQNISKEVLEASEIDGATWYRKTVYVILPLLKNVMSVALILCITGTLKVFDHIYVMTGGGPGRSSMVMAQYAYNNAFTMSRLSYGSTISIGMLILCAIILLVMSRWIGGGEEK</sequence>
<proteinExistence type="inferred from homology"/>
<dbReference type="PROSITE" id="PS50928">
    <property type="entry name" value="ABC_TM1"/>
    <property type="match status" value="1"/>
</dbReference>
<dbReference type="SUPFAM" id="SSF161098">
    <property type="entry name" value="MetI-like"/>
    <property type="match status" value="1"/>
</dbReference>
<dbReference type="GO" id="GO:0005886">
    <property type="term" value="C:plasma membrane"/>
    <property type="evidence" value="ECO:0007669"/>
    <property type="project" value="UniProtKB-SubCell"/>
</dbReference>
<dbReference type="GO" id="GO:0055085">
    <property type="term" value="P:transmembrane transport"/>
    <property type="evidence" value="ECO:0007669"/>
    <property type="project" value="InterPro"/>
</dbReference>
<dbReference type="PANTHER" id="PTHR30193">
    <property type="entry name" value="ABC TRANSPORTER PERMEASE PROTEIN"/>
    <property type="match status" value="1"/>
</dbReference>
<feature type="transmembrane region" description="Helical" evidence="7">
    <location>
        <begin position="154"/>
        <end position="177"/>
    </location>
</feature>
<dbReference type="CDD" id="cd06261">
    <property type="entry name" value="TM_PBP2"/>
    <property type="match status" value="1"/>
</dbReference>
<evidence type="ECO:0000313" key="9">
    <source>
        <dbReference type="EMBL" id="BBI33999.1"/>
    </source>
</evidence>
<feature type="transmembrane region" description="Helical" evidence="7">
    <location>
        <begin position="208"/>
        <end position="228"/>
    </location>
</feature>
<evidence type="ECO:0000256" key="6">
    <source>
        <dbReference type="ARBA" id="ARBA00023136"/>
    </source>
</evidence>
<organism evidence="9 10">
    <name type="scientific">Cohnella abietis</name>
    <dbReference type="NCBI Taxonomy" id="2507935"/>
    <lineage>
        <taxon>Bacteria</taxon>
        <taxon>Bacillati</taxon>
        <taxon>Bacillota</taxon>
        <taxon>Bacilli</taxon>
        <taxon>Bacillales</taxon>
        <taxon>Paenibacillaceae</taxon>
        <taxon>Cohnella</taxon>
    </lineage>
</organism>
<evidence type="ECO:0000256" key="2">
    <source>
        <dbReference type="ARBA" id="ARBA00022448"/>
    </source>
</evidence>
<comment type="subcellular location">
    <subcellularLocation>
        <location evidence="1 7">Cell membrane</location>
        <topology evidence="1 7">Multi-pass membrane protein</topology>
    </subcellularLocation>
</comment>
<dbReference type="InterPro" id="IPR035906">
    <property type="entry name" value="MetI-like_sf"/>
</dbReference>
<feature type="transmembrane region" description="Helical" evidence="7">
    <location>
        <begin position="21"/>
        <end position="41"/>
    </location>
</feature>
<keyword evidence="10" id="KW-1185">Reference proteome</keyword>
<dbReference type="PANTHER" id="PTHR30193:SF37">
    <property type="entry name" value="INNER MEMBRANE ABC TRANSPORTER PERMEASE PROTEIN YCJO"/>
    <property type="match status" value="1"/>
</dbReference>
<evidence type="ECO:0000256" key="3">
    <source>
        <dbReference type="ARBA" id="ARBA00022475"/>
    </source>
</evidence>
<dbReference type="AlphaFoldDB" id="A0A3T1D7H6"/>
<feature type="domain" description="ABC transmembrane type-1" evidence="8">
    <location>
        <begin position="68"/>
        <end position="283"/>
    </location>
</feature>
<dbReference type="KEGG" id="cohn:KCTCHS21_33980"/>
<protein>
    <submittedName>
        <fullName evidence="9">ABC transporter permease</fullName>
    </submittedName>
</protein>
<evidence type="ECO:0000259" key="8">
    <source>
        <dbReference type="PROSITE" id="PS50928"/>
    </source>
</evidence>
<dbReference type="EMBL" id="AP019400">
    <property type="protein sequence ID" value="BBI33999.1"/>
    <property type="molecule type" value="Genomic_DNA"/>
</dbReference>
<dbReference type="OrthoDB" id="9809173at2"/>
<feature type="transmembrane region" description="Helical" evidence="7">
    <location>
        <begin position="260"/>
        <end position="281"/>
    </location>
</feature>